<evidence type="ECO:0000256" key="2">
    <source>
        <dbReference type="ARBA" id="ARBA00005466"/>
    </source>
</evidence>
<keyword evidence="4" id="KW-0274">FAD</keyword>
<feature type="domain" description="FAD-binding PCMH-type" evidence="6">
    <location>
        <begin position="32"/>
        <end position="200"/>
    </location>
</feature>
<dbReference type="InterPro" id="IPR016166">
    <property type="entry name" value="FAD-bd_PCMH"/>
</dbReference>
<keyword evidence="5" id="KW-0560">Oxidoreductase</keyword>
<proteinExistence type="inferred from homology"/>
<dbReference type="InterPro" id="IPR006094">
    <property type="entry name" value="Oxid_FAD_bind_N"/>
</dbReference>
<dbReference type="PROSITE" id="PS51387">
    <property type="entry name" value="FAD_PCMH"/>
    <property type="match status" value="1"/>
</dbReference>
<dbReference type="RefSeq" id="WP_137246993.1">
    <property type="nucleotide sequence ID" value="NZ_SZQA01000008.1"/>
</dbReference>
<accession>A0A4U3MM65</accession>
<dbReference type="OrthoDB" id="5169292at2"/>
<protein>
    <submittedName>
        <fullName evidence="7">FAD-binding oxidoreductase</fullName>
    </submittedName>
</protein>
<dbReference type="PANTHER" id="PTHR42973">
    <property type="entry name" value="BINDING OXIDOREDUCTASE, PUTATIVE (AFU_ORTHOLOGUE AFUA_1G17690)-RELATED"/>
    <property type="match status" value="1"/>
</dbReference>
<reference evidence="7 8" key="1">
    <citation type="submission" date="2019-04" db="EMBL/GenBank/DDBJ databases">
        <title>Herbidospora sp. NEAU-GS14.nov., a novel actinomycete isolated from soil.</title>
        <authorList>
            <person name="Han L."/>
        </authorList>
    </citation>
    <scope>NUCLEOTIDE SEQUENCE [LARGE SCALE GENOMIC DNA]</scope>
    <source>
        <strain evidence="7 8">NEAU-GS14</strain>
    </source>
</reference>
<evidence type="ECO:0000259" key="6">
    <source>
        <dbReference type="PROSITE" id="PS51387"/>
    </source>
</evidence>
<dbReference type="InterPro" id="IPR036318">
    <property type="entry name" value="FAD-bd_PCMH-like_sf"/>
</dbReference>
<dbReference type="Gene3D" id="3.40.462.20">
    <property type="match status" value="1"/>
</dbReference>
<sequence>MINDLRQVVRGRVLTAGDEGFDRAREPWDGAIDQRVLAVVEAEDAADVAAVVRHASLYGLSIATQPNGHAPSSGFEGAILLRTSRMRAVHVRPEERVARVEAGASWQEVLTAAAKHGLTGLAGSTGAVSVTGFVLGGGLSWFARKHGFAANHVVAFEVVDAQGEHLRVTADSDPDLFWALRGGGGDYAIVTAVEIGLFPAPELFGGRIMWPAARAAEVLAAFREVTRTAPDELTLWFSLLQLPPIPELPEPLRGLSAVCLDATYLGGEAEARELLARFDAIPGAIVDTRGMLPVERLGEICMEPTDPTPALVTSHLLTDLDDRAAATLLAATGPGTVAPLTFVMVRHLGGALAVERADAGACGHLTEKYQVHAAGMLPWPELAGPIKERQASIARALAPYASDRKAFTFLGHDEPADAAFPVETYARLRRIKSRRDPLGTFRSNHPVR</sequence>
<evidence type="ECO:0000313" key="7">
    <source>
        <dbReference type="EMBL" id="TKK89076.1"/>
    </source>
</evidence>
<evidence type="ECO:0000256" key="4">
    <source>
        <dbReference type="ARBA" id="ARBA00022827"/>
    </source>
</evidence>
<evidence type="ECO:0000313" key="8">
    <source>
        <dbReference type="Proteomes" id="UP000308705"/>
    </source>
</evidence>
<dbReference type="AlphaFoldDB" id="A0A4U3MM65"/>
<dbReference type="Proteomes" id="UP000308705">
    <property type="component" value="Unassembled WGS sequence"/>
</dbReference>
<dbReference type="GO" id="GO:0071949">
    <property type="term" value="F:FAD binding"/>
    <property type="evidence" value="ECO:0007669"/>
    <property type="project" value="InterPro"/>
</dbReference>
<dbReference type="EMBL" id="SZQA01000008">
    <property type="protein sequence ID" value="TKK89076.1"/>
    <property type="molecule type" value="Genomic_DNA"/>
</dbReference>
<dbReference type="GO" id="GO:0016491">
    <property type="term" value="F:oxidoreductase activity"/>
    <property type="evidence" value="ECO:0007669"/>
    <property type="project" value="UniProtKB-KW"/>
</dbReference>
<keyword evidence="3" id="KW-0285">Flavoprotein</keyword>
<comment type="similarity">
    <text evidence="2">Belongs to the oxygen-dependent FAD-linked oxidoreductase family.</text>
</comment>
<dbReference type="Gene3D" id="3.30.43.10">
    <property type="entry name" value="Uridine Diphospho-n-acetylenolpyruvylglucosamine Reductase, domain 2"/>
    <property type="match status" value="1"/>
</dbReference>
<gene>
    <name evidence="7" type="ORF">FDA94_11230</name>
</gene>
<dbReference type="SUPFAM" id="SSF56176">
    <property type="entry name" value="FAD-binding/transporter-associated domain-like"/>
    <property type="match status" value="1"/>
</dbReference>
<dbReference type="PANTHER" id="PTHR42973:SF39">
    <property type="entry name" value="FAD-BINDING PCMH-TYPE DOMAIN-CONTAINING PROTEIN"/>
    <property type="match status" value="1"/>
</dbReference>
<keyword evidence="8" id="KW-1185">Reference proteome</keyword>
<dbReference type="InterPro" id="IPR050416">
    <property type="entry name" value="FAD-linked_Oxidoreductase"/>
</dbReference>
<evidence type="ECO:0000256" key="1">
    <source>
        <dbReference type="ARBA" id="ARBA00001974"/>
    </source>
</evidence>
<dbReference type="InterPro" id="IPR016169">
    <property type="entry name" value="FAD-bd_PCMH_sub2"/>
</dbReference>
<comment type="caution">
    <text evidence="7">The sequence shown here is derived from an EMBL/GenBank/DDBJ whole genome shotgun (WGS) entry which is preliminary data.</text>
</comment>
<evidence type="ECO:0000256" key="5">
    <source>
        <dbReference type="ARBA" id="ARBA00023002"/>
    </source>
</evidence>
<dbReference type="InterPro" id="IPR016167">
    <property type="entry name" value="FAD-bd_PCMH_sub1"/>
</dbReference>
<dbReference type="Pfam" id="PF01565">
    <property type="entry name" value="FAD_binding_4"/>
    <property type="match status" value="1"/>
</dbReference>
<evidence type="ECO:0000256" key="3">
    <source>
        <dbReference type="ARBA" id="ARBA00022630"/>
    </source>
</evidence>
<name>A0A4U3MM65_9ACTN</name>
<organism evidence="7 8">
    <name type="scientific">Herbidospora galbida</name>
    <dbReference type="NCBI Taxonomy" id="2575442"/>
    <lineage>
        <taxon>Bacteria</taxon>
        <taxon>Bacillati</taxon>
        <taxon>Actinomycetota</taxon>
        <taxon>Actinomycetes</taxon>
        <taxon>Streptosporangiales</taxon>
        <taxon>Streptosporangiaceae</taxon>
        <taxon>Herbidospora</taxon>
    </lineage>
</organism>
<comment type="cofactor">
    <cofactor evidence="1">
        <name>FAD</name>
        <dbReference type="ChEBI" id="CHEBI:57692"/>
    </cofactor>
</comment>
<dbReference type="Gene3D" id="3.30.465.10">
    <property type="match status" value="1"/>
</dbReference>